<organism evidence="4 5">
    <name type="scientific">Tectimicrobiota bacterium</name>
    <dbReference type="NCBI Taxonomy" id="2528274"/>
    <lineage>
        <taxon>Bacteria</taxon>
        <taxon>Pseudomonadati</taxon>
        <taxon>Nitrospinota/Tectimicrobiota group</taxon>
        <taxon>Candidatus Tectimicrobiota</taxon>
    </lineage>
</organism>
<dbReference type="GO" id="GO:0005524">
    <property type="term" value="F:ATP binding"/>
    <property type="evidence" value="ECO:0007669"/>
    <property type="project" value="UniProtKB-KW"/>
</dbReference>
<feature type="non-terminal residue" evidence="4">
    <location>
        <position position="1"/>
    </location>
</feature>
<comment type="caution">
    <text evidence="4">The sequence shown here is derived from an EMBL/GenBank/DDBJ whole genome shotgun (WGS) entry which is preliminary data.</text>
</comment>
<dbReference type="SUPFAM" id="SSF52540">
    <property type="entry name" value="P-loop containing nucleoside triphosphate hydrolases"/>
    <property type="match status" value="1"/>
</dbReference>
<dbReference type="EMBL" id="VGLS01001094">
    <property type="protein sequence ID" value="MBM3226889.1"/>
    <property type="molecule type" value="Genomic_DNA"/>
</dbReference>
<dbReference type="Pfam" id="PF13191">
    <property type="entry name" value="AAA_16"/>
    <property type="match status" value="1"/>
</dbReference>
<dbReference type="InterPro" id="IPR041664">
    <property type="entry name" value="AAA_16"/>
</dbReference>
<feature type="domain" description="Orc1-like AAA ATPase" evidence="3">
    <location>
        <begin position="10"/>
        <end position="193"/>
    </location>
</feature>
<proteinExistence type="predicted"/>
<protein>
    <submittedName>
        <fullName evidence="4">Adenylate cyclase</fullName>
    </submittedName>
</protein>
<keyword evidence="1" id="KW-0547">Nucleotide-binding</keyword>
<reference evidence="4" key="1">
    <citation type="submission" date="2019-03" db="EMBL/GenBank/DDBJ databases">
        <title>Lake Tanganyika Metagenome-Assembled Genomes (MAGs).</title>
        <authorList>
            <person name="Tran P."/>
        </authorList>
    </citation>
    <scope>NUCLEOTIDE SEQUENCE</scope>
    <source>
        <strain evidence="4">K_DeepCast_65m_m2_066</strain>
    </source>
</reference>
<dbReference type="InterPro" id="IPR027417">
    <property type="entry name" value="P-loop_NTPase"/>
</dbReference>
<evidence type="ECO:0000259" key="3">
    <source>
        <dbReference type="Pfam" id="PF13191"/>
    </source>
</evidence>
<evidence type="ECO:0000256" key="2">
    <source>
        <dbReference type="ARBA" id="ARBA00022840"/>
    </source>
</evidence>
<dbReference type="GO" id="GO:0005737">
    <property type="term" value="C:cytoplasm"/>
    <property type="evidence" value="ECO:0007669"/>
    <property type="project" value="TreeGrafter"/>
</dbReference>
<keyword evidence="2" id="KW-0067">ATP-binding</keyword>
<evidence type="ECO:0000256" key="1">
    <source>
        <dbReference type="ARBA" id="ARBA00022741"/>
    </source>
</evidence>
<name>A0A938B581_UNCTE</name>
<dbReference type="Proteomes" id="UP000712673">
    <property type="component" value="Unassembled WGS sequence"/>
</dbReference>
<dbReference type="AlphaFoldDB" id="A0A938B581"/>
<evidence type="ECO:0000313" key="4">
    <source>
        <dbReference type="EMBL" id="MBM3226889.1"/>
    </source>
</evidence>
<dbReference type="PANTHER" id="PTHR16305">
    <property type="entry name" value="TESTICULAR SOLUBLE ADENYLYL CYCLASE"/>
    <property type="match status" value="1"/>
</dbReference>
<accession>A0A938B581</accession>
<sequence>EVAATRGLTPLVGREPERAILLRGWEQARDGVGHMLLLSGEPGIGKSRLVQVLKDHVAPQSHLRWECRCSPYYQQTPLFPLTEFFHRALQWHPDDTQAQKVEKLERTLQQYHLLSAAMVPLLAPWLSLSLPEAQYPTLLLSPQQQRQRRLEGIITILLQLAARQPVLFILEDVHWADPTTLALLALLLEQLPAAALYTVLTCRPTFHPLWGPCSSFTQLTLNRLSQGESAAMLSQMVHGKALPPDVLAHVVRKTDGVPLFVEALFIMLLEAGLLQEDTDCYVLTGPLPLSAIPATLQDLLMTRLDQLGEARDLVQCAAVLGRECSYALLQAISALDAPTLQAHLARAKALELLQQRGIPPQAHYRFAHALIQEAAYHSLLTRTRQQMHERVAHVLAAQFPDTIITQPEILAHHYTAADQAAQAVPYWHHAANGPLHARPMWKRTRILRMDSTSSWPCRRPWSAPIRNSHYALPLAG</sequence>
<evidence type="ECO:0000313" key="5">
    <source>
        <dbReference type="Proteomes" id="UP000712673"/>
    </source>
</evidence>
<dbReference type="PANTHER" id="PTHR16305:SF28">
    <property type="entry name" value="GUANYLATE CYCLASE DOMAIN-CONTAINING PROTEIN"/>
    <property type="match status" value="1"/>
</dbReference>
<gene>
    <name evidence="4" type="ORF">FJZ47_24245</name>
</gene>
<dbReference type="GO" id="GO:0004016">
    <property type="term" value="F:adenylate cyclase activity"/>
    <property type="evidence" value="ECO:0007669"/>
    <property type="project" value="TreeGrafter"/>
</dbReference>